<feature type="compositionally biased region" description="Basic and acidic residues" evidence="5">
    <location>
        <begin position="360"/>
        <end position="369"/>
    </location>
</feature>
<evidence type="ECO:0000256" key="4">
    <source>
        <dbReference type="PROSITE-ProRule" id="PRU00277"/>
    </source>
</evidence>
<dbReference type="AlphaFoldDB" id="A0A4U3FG13"/>
<dbReference type="Pfam" id="PF00254">
    <property type="entry name" value="FKBP_C"/>
    <property type="match status" value="1"/>
</dbReference>
<dbReference type="InterPro" id="IPR000774">
    <property type="entry name" value="PPIase_FKBP_N"/>
</dbReference>
<dbReference type="InterPro" id="IPR001179">
    <property type="entry name" value="PPIase_FKBP_dom"/>
</dbReference>
<organism evidence="7 8">
    <name type="scientific">Erwinia persicina</name>
    <dbReference type="NCBI Taxonomy" id="55211"/>
    <lineage>
        <taxon>Bacteria</taxon>
        <taxon>Pseudomonadati</taxon>
        <taxon>Pseudomonadota</taxon>
        <taxon>Gammaproteobacteria</taxon>
        <taxon>Enterobacterales</taxon>
        <taxon>Erwiniaceae</taxon>
        <taxon>Erwinia</taxon>
    </lineage>
</organism>
<reference evidence="7 8" key="1">
    <citation type="journal article" date="2019" name="Sci. Rep.">
        <title>Differences in resource use lead to coexistence of seed-transmitted microbial populations.</title>
        <authorList>
            <person name="Torres-Cortes G."/>
            <person name="Garcia B.J."/>
            <person name="Compant S."/>
            <person name="Rezki S."/>
            <person name="Jones P."/>
            <person name="Preveaux A."/>
            <person name="Briand M."/>
            <person name="Roulet A."/>
            <person name="Bouchez O."/>
            <person name="Jacobson D."/>
            <person name="Barret M."/>
        </authorList>
    </citation>
    <scope>NUCLEOTIDE SEQUENCE [LARGE SCALE GENOMIC DNA]</scope>
    <source>
        <strain evidence="7 8">CFBP13511</strain>
    </source>
</reference>
<dbReference type="RefSeq" id="WP_137268961.1">
    <property type="nucleotide sequence ID" value="NZ_QGAC01000005.1"/>
</dbReference>
<dbReference type="Gene3D" id="3.10.50.40">
    <property type="match status" value="1"/>
</dbReference>
<dbReference type="EMBL" id="QGAC01000005">
    <property type="protein sequence ID" value="TKJ92514.1"/>
    <property type="molecule type" value="Genomic_DNA"/>
</dbReference>
<accession>A0A4U3FG13</accession>
<keyword evidence="4" id="KW-0413">Isomerase</keyword>
<dbReference type="Gene3D" id="1.10.287.460">
    <property type="entry name" value="Peptidyl-prolyl cis-trans isomerase, FKBP-type, N-terminal domain"/>
    <property type="match status" value="1"/>
</dbReference>
<feature type="region of interest" description="Disordered" evidence="5">
    <location>
        <begin position="357"/>
        <end position="382"/>
    </location>
</feature>
<sequence>MTTLKQPVEADDAPHFNPADKQAMLDMVGDLRKLFSLTPGDKALVEKLTQLKKQQSDAQLEITALRNQLKTVSLSKDNDAGAREAELQQQIEQYQQQIATLKDDLSARGQDVAKVTAEKETIQAEVQRLTEKNTREQQKFADDKKALEALNQKLNDAQGQITALHNQLSKAGDDKHSDASVNEAALQQQVEDYRRKAEELEGRLSARSKDVDTITAEKTAIQTELQTLTEKNAREQQTFAEGKTQLQALNEKLNNAQLEVTSLREQLKTASKSKENDAGKREAELQQQVTQYQQQITKLEDHLSAQGKDFENLTTERNNIKTELQAMTEKQTRSQQVLAEETPQIQELKAKLLEAQQSKSRLETDKAKLESQLTARPTPEQLAESQLMVKSLQSKLDQTQLYGASKPDTPAANDNNQQVDTRRINDEKLAALQAKLDDALAKLAASEKQQKEVKPGNSLPALTPEKLNKKESREAYAIGMSLGDEILQMQAENLNWGTSNDQTIVLAGIVDAFQGQAKLSTDILRKTLKEVSQRVEKDHEKRTTRLDKTTKEYLQRFTKMKGTQKSPTGFWYHIDYIGDSPLPKNGTLDVVVKESLTNGDVITDMDAKGTVLTQPLADYPPVFKEALSKLRNHGSITIVVPPELAYKDKGMPPKIPPNATMVYTLRISESYSDKDTVNPH</sequence>
<protein>
    <recommendedName>
        <fullName evidence="2 4">peptidylprolyl isomerase</fullName>
        <ecNumber evidence="2 4">5.2.1.8</ecNumber>
    </recommendedName>
</protein>
<evidence type="ECO:0000256" key="3">
    <source>
        <dbReference type="ARBA" id="ARBA00023110"/>
    </source>
</evidence>
<dbReference type="PANTHER" id="PTHR23159">
    <property type="entry name" value="CENTROSOMAL PROTEIN 2"/>
    <property type="match status" value="1"/>
</dbReference>
<keyword evidence="3 4" id="KW-0697">Rotamase</keyword>
<dbReference type="EC" id="5.2.1.8" evidence="2 4"/>
<comment type="caution">
    <text evidence="7">The sequence shown here is derived from an EMBL/GenBank/DDBJ whole genome shotgun (WGS) entry which is preliminary data.</text>
</comment>
<dbReference type="OrthoDB" id="6623070at2"/>
<evidence type="ECO:0000259" key="6">
    <source>
        <dbReference type="PROSITE" id="PS50059"/>
    </source>
</evidence>
<dbReference type="STRING" id="1219360.GCA_001571305_01561"/>
<dbReference type="Pfam" id="PF01346">
    <property type="entry name" value="FKBP_N"/>
    <property type="match status" value="1"/>
</dbReference>
<evidence type="ECO:0000313" key="8">
    <source>
        <dbReference type="Proteomes" id="UP000306393"/>
    </source>
</evidence>
<comment type="catalytic activity">
    <reaction evidence="1 4">
        <text>[protein]-peptidylproline (omega=180) = [protein]-peptidylproline (omega=0)</text>
        <dbReference type="Rhea" id="RHEA:16237"/>
        <dbReference type="Rhea" id="RHEA-COMP:10747"/>
        <dbReference type="Rhea" id="RHEA-COMP:10748"/>
        <dbReference type="ChEBI" id="CHEBI:83833"/>
        <dbReference type="ChEBI" id="CHEBI:83834"/>
        <dbReference type="EC" id="5.2.1.8"/>
    </reaction>
</comment>
<proteinExistence type="predicted"/>
<dbReference type="Gene3D" id="1.10.287.1490">
    <property type="match status" value="1"/>
</dbReference>
<dbReference type="InterPro" id="IPR046357">
    <property type="entry name" value="PPIase_dom_sf"/>
</dbReference>
<gene>
    <name evidence="7" type="ORF">EpCFBP13511_06855</name>
</gene>
<dbReference type="PANTHER" id="PTHR23159:SF31">
    <property type="entry name" value="CENTROSOME-ASSOCIATED PROTEIN CEP250 ISOFORM X1"/>
    <property type="match status" value="1"/>
</dbReference>
<dbReference type="InterPro" id="IPR036944">
    <property type="entry name" value="PPIase_FKBP_N_sf"/>
</dbReference>
<evidence type="ECO:0000256" key="2">
    <source>
        <dbReference type="ARBA" id="ARBA00013194"/>
    </source>
</evidence>
<dbReference type="GO" id="GO:0006457">
    <property type="term" value="P:protein folding"/>
    <property type="evidence" value="ECO:0007669"/>
    <property type="project" value="InterPro"/>
</dbReference>
<dbReference type="Proteomes" id="UP000306393">
    <property type="component" value="Unassembled WGS sequence"/>
</dbReference>
<dbReference type="GO" id="GO:0003755">
    <property type="term" value="F:peptidyl-prolyl cis-trans isomerase activity"/>
    <property type="evidence" value="ECO:0007669"/>
    <property type="project" value="UniProtKB-KW"/>
</dbReference>
<feature type="domain" description="PPIase FKBP-type" evidence="6">
    <location>
        <begin position="585"/>
        <end position="671"/>
    </location>
</feature>
<evidence type="ECO:0000313" key="7">
    <source>
        <dbReference type="EMBL" id="TKJ92514.1"/>
    </source>
</evidence>
<evidence type="ECO:0000256" key="1">
    <source>
        <dbReference type="ARBA" id="ARBA00000971"/>
    </source>
</evidence>
<name>A0A4U3FG13_9GAMM</name>
<dbReference type="SUPFAM" id="SSF54534">
    <property type="entry name" value="FKBP-like"/>
    <property type="match status" value="1"/>
</dbReference>
<dbReference type="PROSITE" id="PS50059">
    <property type="entry name" value="FKBP_PPIASE"/>
    <property type="match status" value="1"/>
</dbReference>
<evidence type="ECO:0000256" key="5">
    <source>
        <dbReference type="SAM" id="MobiDB-lite"/>
    </source>
</evidence>